<evidence type="ECO:0000256" key="1">
    <source>
        <dbReference type="SAM" id="SignalP"/>
    </source>
</evidence>
<dbReference type="SUPFAM" id="SSF63411">
    <property type="entry name" value="LuxS/MPP-like metallohydrolase"/>
    <property type="match status" value="2"/>
</dbReference>
<evidence type="ECO:0000259" key="2">
    <source>
        <dbReference type="Pfam" id="PF00675"/>
    </source>
</evidence>
<keyword evidence="5" id="KW-1185">Reference proteome</keyword>
<evidence type="ECO:0000313" key="5">
    <source>
        <dbReference type="Proteomes" id="UP001237156"/>
    </source>
</evidence>
<feature type="chain" id="PRO_5043554863" evidence="1">
    <location>
        <begin position="32"/>
        <end position="470"/>
    </location>
</feature>
<sequence>MTSLAPAARRALLAGACAFAALLAWPGRAQAAAPIEHFTLPSGAQVWFAASPSIPMLDVQIDFDAGSRRDPAAKAGLADATALMLTKGVRAEGRQLALDENRLGEAWADLGARFAASASSDRLSIRLRSLTDEALLPRAVALAAREIAEPAFAPAVWARERERMSAAIAESLTRPGPVAQRAFGAAVYGGHPYGRDATPQSLAAITVADMKALHQQALAACRAKVSLVGSISREQAGDIAARLLARLPQSGKNGECAPLPAVPEVPPLKKAEQIDIPFQSAQAHVLIGQPGHKRSDPDYFALLVGNHVLGGNGFSSLLMNEVREKRGLSYGAYSHFQPTLHAGAFSIGLQTRPDQAAQAVQVARQVLQDFVRQGPTEAQLKAAKDNLIGGFALRMDSNASLLAQVSNIAWNGLPDDYLDTWTRQVEQVSASDVKAAFARVLQPERMVTVIVGPKTKAADTADAARAAPTH</sequence>
<dbReference type="PANTHER" id="PTHR11851:SF224">
    <property type="entry name" value="PROCESSING PROTEASE"/>
    <property type="match status" value="1"/>
</dbReference>
<dbReference type="InterPro" id="IPR007863">
    <property type="entry name" value="Peptidase_M16_C"/>
</dbReference>
<keyword evidence="1" id="KW-0732">Signal</keyword>
<dbReference type="Pfam" id="PF05193">
    <property type="entry name" value="Peptidase_M16_C"/>
    <property type="match status" value="1"/>
</dbReference>
<reference evidence="4 5" key="1">
    <citation type="submission" date="2023-04" db="EMBL/GenBank/DDBJ databases">
        <title>Ottowia paracancer sp. nov., isolated from human stomach.</title>
        <authorList>
            <person name="Song Y."/>
        </authorList>
    </citation>
    <scope>NUCLEOTIDE SEQUENCE [LARGE SCALE GENOMIC DNA]</scope>
    <source>
        <strain evidence="4 5">10c7w1</strain>
    </source>
</reference>
<dbReference type="Gene3D" id="3.30.830.10">
    <property type="entry name" value="Metalloenzyme, LuxS/M16 peptidase-like"/>
    <property type="match status" value="2"/>
</dbReference>
<comment type="caution">
    <text evidence="4">The sequence shown here is derived from an EMBL/GenBank/DDBJ whole genome shotgun (WGS) entry which is preliminary data.</text>
</comment>
<dbReference type="PANTHER" id="PTHR11851">
    <property type="entry name" value="METALLOPROTEASE"/>
    <property type="match status" value="1"/>
</dbReference>
<organism evidence="4 5">
    <name type="scientific">Ottowia cancrivicina</name>
    <dbReference type="NCBI Taxonomy" id="3040346"/>
    <lineage>
        <taxon>Bacteria</taxon>
        <taxon>Pseudomonadati</taxon>
        <taxon>Pseudomonadota</taxon>
        <taxon>Betaproteobacteria</taxon>
        <taxon>Burkholderiales</taxon>
        <taxon>Comamonadaceae</taxon>
        <taxon>Ottowia</taxon>
    </lineage>
</organism>
<feature type="domain" description="Peptidase M16 N-terminal" evidence="2">
    <location>
        <begin position="52"/>
        <end position="195"/>
    </location>
</feature>
<feature type="signal peptide" evidence="1">
    <location>
        <begin position="1"/>
        <end position="31"/>
    </location>
</feature>
<dbReference type="AlphaFoldDB" id="A0AAW6RI14"/>
<dbReference type="InterPro" id="IPR006311">
    <property type="entry name" value="TAT_signal"/>
</dbReference>
<name>A0AAW6RI14_9BURK</name>
<dbReference type="InterPro" id="IPR011765">
    <property type="entry name" value="Pept_M16_N"/>
</dbReference>
<feature type="domain" description="Peptidase M16 C-terminal" evidence="3">
    <location>
        <begin position="205"/>
        <end position="387"/>
    </location>
</feature>
<dbReference type="InterPro" id="IPR011249">
    <property type="entry name" value="Metalloenz_LuxS/M16"/>
</dbReference>
<evidence type="ECO:0000313" key="4">
    <source>
        <dbReference type="EMBL" id="MDG9699885.1"/>
    </source>
</evidence>
<dbReference type="EMBL" id="JARVII010000018">
    <property type="protein sequence ID" value="MDG9699885.1"/>
    <property type="molecule type" value="Genomic_DNA"/>
</dbReference>
<dbReference type="InterPro" id="IPR050361">
    <property type="entry name" value="MPP/UQCRC_Complex"/>
</dbReference>
<evidence type="ECO:0000259" key="3">
    <source>
        <dbReference type="Pfam" id="PF05193"/>
    </source>
</evidence>
<dbReference type="PROSITE" id="PS51318">
    <property type="entry name" value="TAT"/>
    <property type="match status" value="1"/>
</dbReference>
<proteinExistence type="predicted"/>
<dbReference type="Proteomes" id="UP001237156">
    <property type="component" value="Unassembled WGS sequence"/>
</dbReference>
<dbReference type="GO" id="GO:0046872">
    <property type="term" value="F:metal ion binding"/>
    <property type="evidence" value="ECO:0007669"/>
    <property type="project" value="InterPro"/>
</dbReference>
<dbReference type="Pfam" id="PF00675">
    <property type="entry name" value="Peptidase_M16"/>
    <property type="match status" value="1"/>
</dbReference>
<dbReference type="RefSeq" id="WP_279524707.1">
    <property type="nucleotide sequence ID" value="NZ_JARVII010000018.1"/>
</dbReference>
<accession>A0AAW6RI14</accession>
<gene>
    <name evidence="4" type="ORF">QB898_09215</name>
</gene>
<protein>
    <submittedName>
        <fullName evidence="4">Pitrilysin family protein</fullName>
    </submittedName>
</protein>